<dbReference type="InterPro" id="IPR036086">
    <property type="entry name" value="ParB/Sulfiredoxin_sf"/>
</dbReference>
<keyword evidence="4" id="KW-1185">Reference proteome</keyword>
<proteinExistence type="predicted"/>
<feature type="compositionally biased region" description="Low complexity" evidence="1">
    <location>
        <begin position="285"/>
        <end position="299"/>
    </location>
</feature>
<dbReference type="SUPFAM" id="SSF110849">
    <property type="entry name" value="ParB/Sulfiredoxin"/>
    <property type="match status" value="1"/>
</dbReference>
<organism evidence="3 4">
    <name type="scientific">Rhodovulum iodosum</name>
    <dbReference type="NCBI Taxonomy" id="68291"/>
    <lineage>
        <taxon>Bacteria</taxon>
        <taxon>Pseudomonadati</taxon>
        <taxon>Pseudomonadota</taxon>
        <taxon>Alphaproteobacteria</taxon>
        <taxon>Rhodobacterales</taxon>
        <taxon>Paracoccaceae</taxon>
        <taxon>Rhodovulum</taxon>
    </lineage>
</organism>
<comment type="caution">
    <text evidence="3">The sequence shown here is derived from an EMBL/GenBank/DDBJ whole genome shotgun (WGS) entry which is preliminary data.</text>
</comment>
<dbReference type="RefSeq" id="WP_125403217.1">
    <property type="nucleotide sequence ID" value="NZ_JBEHHI010000005.1"/>
</dbReference>
<dbReference type="InterPro" id="IPR003115">
    <property type="entry name" value="ParB_N"/>
</dbReference>
<dbReference type="SMART" id="SM00470">
    <property type="entry name" value="ParB"/>
    <property type="match status" value="1"/>
</dbReference>
<dbReference type="Proteomes" id="UP001560019">
    <property type="component" value="Unassembled WGS sequence"/>
</dbReference>
<reference evidence="3 4" key="1">
    <citation type="submission" date="2024-06" db="EMBL/GenBank/DDBJ databases">
        <title>Genome of Rhodovulum iodosum, a marine photoferrotroph.</title>
        <authorList>
            <person name="Bianchini G."/>
            <person name="Nikeleit V."/>
            <person name="Kappler A."/>
            <person name="Bryce C."/>
            <person name="Sanchez-Baracaldo P."/>
        </authorList>
    </citation>
    <scope>NUCLEOTIDE SEQUENCE [LARGE SCALE GENOMIC DNA]</scope>
    <source>
        <strain evidence="3 4">UT/N1</strain>
    </source>
</reference>
<dbReference type="Pfam" id="PF02195">
    <property type="entry name" value="ParB_N"/>
    <property type="match status" value="1"/>
</dbReference>
<sequence>MAKRKRLTPARNLATAPSPEPAADAAARPILPGAGRGAAPIARVAGESASEAALRDLAEDVRRARDEGRMVQALPLEAVDAGYLVRDRILADDAELEVLIDSLRDRGQQTPIEVVDLGAGRFGLISGWRRLTALRRLAAEDAARFGTVKALLRRPETAAEAYRAMVEENEIRVGLSYYERARIVARAAGQGVYPDVQAALSGLFAAASRAKRSKIGSFLKIHDALDDRLRFAAAIPERLGLALSRALEADAELAPRLRERLRKGAPADAAAELALLERALTGQGRGAAAKAPGQGRAAPSADGRPVEGPGGIRMQAAPGRITLTGEGVTEAFRADLAAWLAGRGGGAA</sequence>
<evidence type="ECO:0000259" key="2">
    <source>
        <dbReference type="SMART" id="SM00470"/>
    </source>
</evidence>
<dbReference type="PANTHER" id="PTHR33375:SF1">
    <property type="entry name" value="CHROMOSOME-PARTITIONING PROTEIN PARB-RELATED"/>
    <property type="match status" value="1"/>
</dbReference>
<name>A0ABV3XZR7_9RHOB</name>
<dbReference type="CDD" id="cd16405">
    <property type="entry name" value="RepB_like_N"/>
    <property type="match status" value="1"/>
</dbReference>
<evidence type="ECO:0000256" key="1">
    <source>
        <dbReference type="SAM" id="MobiDB-lite"/>
    </source>
</evidence>
<evidence type="ECO:0000313" key="4">
    <source>
        <dbReference type="Proteomes" id="UP001560019"/>
    </source>
</evidence>
<evidence type="ECO:0000313" key="3">
    <source>
        <dbReference type="EMBL" id="MEX5730255.1"/>
    </source>
</evidence>
<dbReference type="InterPro" id="IPR050336">
    <property type="entry name" value="Chromosome_partition/occlusion"/>
</dbReference>
<feature type="region of interest" description="Disordered" evidence="1">
    <location>
        <begin position="1"/>
        <end position="31"/>
    </location>
</feature>
<dbReference type="EMBL" id="JBEHHI010000005">
    <property type="protein sequence ID" value="MEX5730255.1"/>
    <property type="molecule type" value="Genomic_DNA"/>
</dbReference>
<protein>
    <submittedName>
        <fullName evidence="3">ParB family chromosome partitioning protein</fullName>
    </submittedName>
</protein>
<accession>A0ABV3XZR7</accession>
<gene>
    <name evidence="3" type="ORF">Ga0609869_003608</name>
</gene>
<feature type="region of interest" description="Disordered" evidence="1">
    <location>
        <begin position="285"/>
        <end position="314"/>
    </location>
</feature>
<dbReference type="PANTHER" id="PTHR33375">
    <property type="entry name" value="CHROMOSOME-PARTITIONING PROTEIN PARB-RELATED"/>
    <property type="match status" value="1"/>
</dbReference>
<feature type="domain" description="ParB-like N-terminal" evidence="2">
    <location>
        <begin position="72"/>
        <end position="170"/>
    </location>
</feature>
<feature type="compositionally biased region" description="Low complexity" evidence="1">
    <location>
        <begin position="14"/>
        <end position="31"/>
    </location>
</feature>
<dbReference type="InterPro" id="IPR037972">
    <property type="entry name" value="RepB_N"/>
</dbReference>
<dbReference type="Gene3D" id="3.90.1530.30">
    <property type="match status" value="1"/>
</dbReference>